<proteinExistence type="predicted"/>
<name>A0AAU8DN22_9ACTN</name>
<sequence>MVDRFPEPTAMTQPRLRVLHVPGEHAYVRHLEPVAERAALFSTLPDPTPPVVPGSWHPSVVLDPAWQQAHAGTFDVVHLHFGYEHLSPAEVTAWSAAVHTAGALLVVTVHDIDNPHLTDQTRHHDNLRAALDAADRIVTLTSAAASVLRQRWGVEAVVIQHPHLLPLELVGTRAAPRSLDAPQIGVSLGALRANIDTAAVLDFLDGWPGPTPTVRVSQQLFDGRGRDDGERKAAGARLLSGAQEGRWRLDVVAPGVPDEQLWRWLSSLDALLLPYRWGTHSGWVEACADVGTAVIAPQLGCWADQRPVLTVPRWAEAGAVDAAAVLHRLGDPTDGAGGGQRPLARTVREAERSEVHRLHDAVYRSS</sequence>
<dbReference type="RefSeq" id="WP_353649194.1">
    <property type="nucleotide sequence ID" value="NZ_CP159218.1"/>
</dbReference>
<organism evidence="1">
    <name type="scientific">Nakamurella sp. A5-74</name>
    <dbReference type="NCBI Taxonomy" id="3158264"/>
    <lineage>
        <taxon>Bacteria</taxon>
        <taxon>Bacillati</taxon>
        <taxon>Actinomycetota</taxon>
        <taxon>Actinomycetes</taxon>
        <taxon>Nakamurellales</taxon>
        <taxon>Nakamurellaceae</taxon>
        <taxon>Nakamurella</taxon>
    </lineage>
</organism>
<dbReference type="SUPFAM" id="SSF53756">
    <property type="entry name" value="UDP-Glycosyltransferase/glycogen phosphorylase"/>
    <property type="match status" value="1"/>
</dbReference>
<protein>
    <recommendedName>
        <fullName evidence="2">Glycosyltransferase subfamily 4-like N-terminal domain-containing protein</fullName>
    </recommendedName>
</protein>
<evidence type="ECO:0008006" key="2">
    <source>
        <dbReference type="Google" id="ProtNLM"/>
    </source>
</evidence>
<gene>
    <name evidence="1" type="ORF">ABLG96_20720</name>
</gene>
<reference evidence="1" key="1">
    <citation type="submission" date="2024-05" db="EMBL/GenBank/DDBJ databases">
        <authorList>
            <person name="Cai S.Y."/>
            <person name="Jin L.M."/>
            <person name="Li H.R."/>
        </authorList>
    </citation>
    <scope>NUCLEOTIDE SEQUENCE</scope>
    <source>
        <strain evidence="1">A5-74</strain>
    </source>
</reference>
<dbReference type="AlphaFoldDB" id="A0AAU8DN22"/>
<dbReference type="Gene3D" id="3.40.50.2000">
    <property type="entry name" value="Glycogen Phosphorylase B"/>
    <property type="match status" value="1"/>
</dbReference>
<dbReference type="EMBL" id="CP159218">
    <property type="protein sequence ID" value="XCG63579.1"/>
    <property type="molecule type" value="Genomic_DNA"/>
</dbReference>
<accession>A0AAU8DN22</accession>
<evidence type="ECO:0000313" key="1">
    <source>
        <dbReference type="EMBL" id="XCG63579.1"/>
    </source>
</evidence>